<organism evidence="1 2">
    <name type="scientific">Paxillus rubicundulus Ve08.2h10</name>
    <dbReference type="NCBI Taxonomy" id="930991"/>
    <lineage>
        <taxon>Eukaryota</taxon>
        <taxon>Fungi</taxon>
        <taxon>Dikarya</taxon>
        <taxon>Basidiomycota</taxon>
        <taxon>Agaricomycotina</taxon>
        <taxon>Agaricomycetes</taxon>
        <taxon>Agaricomycetidae</taxon>
        <taxon>Boletales</taxon>
        <taxon>Paxilineae</taxon>
        <taxon>Paxillaceae</taxon>
        <taxon>Paxillus</taxon>
    </lineage>
</organism>
<reference evidence="2" key="2">
    <citation type="submission" date="2015-01" db="EMBL/GenBank/DDBJ databases">
        <title>Evolutionary Origins and Diversification of the Mycorrhizal Mutualists.</title>
        <authorList>
            <consortium name="DOE Joint Genome Institute"/>
            <consortium name="Mycorrhizal Genomics Consortium"/>
            <person name="Kohler A."/>
            <person name="Kuo A."/>
            <person name="Nagy L.G."/>
            <person name="Floudas D."/>
            <person name="Copeland A."/>
            <person name="Barry K.W."/>
            <person name="Cichocki N."/>
            <person name="Veneault-Fourrey C."/>
            <person name="LaButti K."/>
            <person name="Lindquist E.A."/>
            <person name="Lipzen A."/>
            <person name="Lundell T."/>
            <person name="Morin E."/>
            <person name="Murat C."/>
            <person name="Riley R."/>
            <person name="Ohm R."/>
            <person name="Sun H."/>
            <person name="Tunlid A."/>
            <person name="Henrissat B."/>
            <person name="Grigoriev I.V."/>
            <person name="Hibbett D.S."/>
            <person name="Martin F."/>
        </authorList>
    </citation>
    <scope>NUCLEOTIDE SEQUENCE [LARGE SCALE GENOMIC DNA]</scope>
    <source>
        <strain evidence="2">Ve08.2h10</strain>
    </source>
</reference>
<name>A0A0D0EDC7_9AGAM</name>
<evidence type="ECO:0000313" key="1">
    <source>
        <dbReference type="EMBL" id="KIL00891.1"/>
    </source>
</evidence>
<dbReference type="EMBL" id="KN824825">
    <property type="protein sequence ID" value="KIL00891.1"/>
    <property type="molecule type" value="Genomic_DNA"/>
</dbReference>
<accession>A0A0D0EDC7</accession>
<reference evidence="1 2" key="1">
    <citation type="submission" date="2014-04" db="EMBL/GenBank/DDBJ databases">
        <authorList>
            <consortium name="DOE Joint Genome Institute"/>
            <person name="Kuo A."/>
            <person name="Kohler A."/>
            <person name="Jargeat P."/>
            <person name="Nagy L.G."/>
            <person name="Floudas D."/>
            <person name="Copeland A."/>
            <person name="Barry K.W."/>
            <person name="Cichocki N."/>
            <person name="Veneault-Fourrey C."/>
            <person name="LaButti K."/>
            <person name="Lindquist E.A."/>
            <person name="Lipzen A."/>
            <person name="Lundell T."/>
            <person name="Morin E."/>
            <person name="Murat C."/>
            <person name="Sun H."/>
            <person name="Tunlid A."/>
            <person name="Henrissat B."/>
            <person name="Grigoriev I.V."/>
            <person name="Hibbett D.S."/>
            <person name="Martin F."/>
            <person name="Nordberg H.P."/>
            <person name="Cantor M.N."/>
            <person name="Hua S.X."/>
        </authorList>
    </citation>
    <scope>NUCLEOTIDE SEQUENCE [LARGE SCALE GENOMIC DNA]</scope>
    <source>
        <strain evidence="1 2">Ve08.2h10</strain>
    </source>
</reference>
<dbReference type="AlphaFoldDB" id="A0A0D0EDC7"/>
<dbReference type="HOGENOM" id="CLU_2590456_0_0_1"/>
<keyword evidence="2" id="KW-1185">Reference proteome</keyword>
<evidence type="ECO:0000313" key="2">
    <source>
        <dbReference type="Proteomes" id="UP000054538"/>
    </source>
</evidence>
<proteinExistence type="predicted"/>
<gene>
    <name evidence="1" type="ORF">PAXRUDRAFT_821231</name>
</gene>
<dbReference type="InParanoid" id="A0A0D0EDC7"/>
<dbReference type="Proteomes" id="UP000054538">
    <property type="component" value="Unassembled WGS sequence"/>
</dbReference>
<sequence length="80" mass="9047">MMRIPKNRVAVSGMPVWLRAALPHLPKKEDEGGDIGEIWAVRSFWDPGTSHEFDLISGAVWAHLTCHLRAVLVEVNFRNI</sequence>
<protein>
    <submittedName>
        <fullName evidence="1">Uncharacterized protein</fullName>
    </submittedName>
</protein>